<dbReference type="STRING" id="1431546.CAQU_12215"/>
<dbReference type="EMBL" id="CP009245">
    <property type="protein sequence ID" value="APT85675.1"/>
    <property type="molecule type" value="Genomic_DNA"/>
</dbReference>
<evidence type="ECO:0000313" key="2">
    <source>
        <dbReference type="Proteomes" id="UP000185478"/>
    </source>
</evidence>
<dbReference type="Proteomes" id="UP000185478">
    <property type="component" value="Chromosome"/>
</dbReference>
<protein>
    <submittedName>
        <fullName evidence="1">Uncharacterized protein</fullName>
    </submittedName>
</protein>
<proteinExistence type="predicted"/>
<keyword evidence="2" id="KW-1185">Reference proteome</keyword>
<dbReference type="KEGG" id="caqu:CAQU_12215"/>
<evidence type="ECO:0000313" key="1">
    <source>
        <dbReference type="EMBL" id="APT85675.1"/>
    </source>
</evidence>
<dbReference type="RefSeq" id="WP_075728015.1">
    <property type="nucleotide sequence ID" value="NZ_CP009245.1"/>
</dbReference>
<sequence>MSNLEKLAKIFNIDPNDDLTKLSIKQVSNDSKMLQTLIKLRKEKFAEISDFATHTGLTEDSIESFENEPVDFSLHFVRVYALGVEAEIAHHVSPISKRQCNELWDRDWARGANNVWSLHATKGGPTKSVTTTKSAGFTTFPMRGKTLTYPETKDAILFRQLLKEFPNPTS</sequence>
<gene>
    <name evidence="1" type="ORF">CAQU_12215</name>
</gene>
<reference evidence="1 2" key="1">
    <citation type="submission" date="2014-08" db="EMBL/GenBank/DDBJ databases">
        <title>Complete genome sequence of Corynebacterium aquilae S-613T(T) (=DSM 44791(T)), isolated from the choana of a healthy golden eagle.</title>
        <authorList>
            <person name="Ruckert C."/>
            <person name="Albersmeier A."/>
            <person name="Winkler A."/>
            <person name="Kalinowski J."/>
        </authorList>
    </citation>
    <scope>NUCLEOTIDE SEQUENCE [LARGE SCALE GENOMIC DNA]</scope>
    <source>
        <strain evidence="1 2">S-613</strain>
    </source>
</reference>
<name>A0A1L7CIN7_9CORY</name>
<organism evidence="1 2">
    <name type="scientific">Corynebacterium aquilae DSM 44791</name>
    <dbReference type="NCBI Taxonomy" id="1431546"/>
    <lineage>
        <taxon>Bacteria</taxon>
        <taxon>Bacillati</taxon>
        <taxon>Actinomycetota</taxon>
        <taxon>Actinomycetes</taxon>
        <taxon>Mycobacteriales</taxon>
        <taxon>Corynebacteriaceae</taxon>
        <taxon>Corynebacterium</taxon>
    </lineage>
</organism>
<dbReference type="AlphaFoldDB" id="A0A1L7CIN7"/>
<accession>A0A1L7CIN7</accession>
<dbReference type="OrthoDB" id="9957692at2"/>